<evidence type="ECO:0000256" key="5">
    <source>
        <dbReference type="ARBA" id="ARBA00023157"/>
    </source>
</evidence>
<dbReference type="Gene3D" id="3.50.50.60">
    <property type="entry name" value="FAD/NAD(P)-binding domain"/>
    <property type="match status" value="1"/>
</dbReference>
<dbReference type="GO" id="GO:0051537">
    <property type="term" value="F:2 iron, 2 sulfur cluster binding"/>
    <property type="evidence" value="ECO:0007669"/>
    <property type="project" value="UniProtKB-KW"/>
</dbReference>
<dbReference type="GO" id="GO:0005737">
    <property type="term" value="C:cytoplasm"/>
    <property type="evidence" value="ECO:0007669"/>
    <property type="project" value="TreeGrafter"/>
</dbReference>
<dbReference type="EMBL" id="BSCH01000017">
    <property type="protein sequence ID" value="GLG91145.1"/>
    <property type="molecule type" value="Genomic_DNA"/>
</dbReference>
<evidence type="ECO:0000256" key="4">
    <source>
        <dbReference type="ARBA" id="ARBA00023014"/>
    </source>
</evidence>
<dbReference type="Proteomes" id="UP001145094">
    <property type="component" value="Unassembled WGS sequence"/>
</dbReference>
<evidence type="ECO:0000313" key="8">
    <source>
        <dbReference type="Proteomes" id="UP001145094"/>
    </source>
</evidence>
<name>A0A9W6FGP2_9FIRM</name>
<evidence type="ECO:0000256" key="2">
    <source>
        <dbReference type="ARBA" id="ARBA00022723"/>
    </source>
</evidence>
<dbReference type="SUPFAM" id="SSF50022">
    <property type="entry name" value="ISP domain"/>
    <property type="match status" value="1"/>
</dbReference>
<dbReference type="AlphaFoldDB" id="A0A9W6FGP2"/>
<evidence type="ECO:0000256" key="1">
    <source>
        <dbReference type="ARBA" id="ARBA00022714"/>
    </source>
</evidence>
<dbReference type="PRINTS" id="PR00162">
    <property type="entry name" value="RIESKE"/>
</dbReference>
<dbReference type="Pfam" id="PF01266">
    <property type="entry name" value="DAO"/>
    <property type="match status" value="1"/>
</dbReference>
<dbReference type="Pfam" id="PF00355">
    <property type="entry name" value="Rieske"/>
    <property type="match status" value="1"/>
</dbReference>
<dbReference type="Gene3D" id="2.102.10.10">
    <property type="entry name" value="Rieske [2Fe-2S] iron-sulphur domain"/>
    <property type="match status" value="1"/>
</dbReference>
<sequence>MESIWTQTCNHREKRPPLDRQIEADVAVIGGGMAGILTAWQLEQAGVRTVVLEADQIGQGQTKNTTAKITVQHGLFCHTFLEKKGEETARNYVQANQEAVKEYKRIIKEEGINCDLTEADSFVYSSDREKLRQETKAAQRLGIRADLKEQIEIPVPCAGAVCFPNQAEFHPLKFLYALADTLKVYEDSQVKEVEDHLVKTSLGSVKADYIVFAAHFPFINFPGMYFTRMHQERSYVLALENTGRIEGMYIGDGEEKLSFRQYDRYLLLGGQGHRTGENKSGGCYQKLKEAAQAYYPDSRVAACWSAQDCITADSIPFIGAYASDRPGWLVASGFQKWGMSSSMVSAMLLRDKICNIENPYAETFAPSRFSTEEIPQIARDSGHAVKGLAKRFFHVPEETANMLERGHGAVVETSQGKMGVYKSEEGELFKVDIVCPHLGCELTWNPDEQSWDCPCHGSRFDVRGNLLDGPAQEGIQYE</sequence>
<keyword evidence="4" id="KW-0411">Iron-sulfur</keyword>
<keyword evidence="5" id="KW-1015">Disulfide bond</keyword>
<organism evidence="7 8">
    <name type="scientific">Sellimonas catena</name>
    <dbReference type="NCBI Taxonomy" id="2994035"/>
    <lineage>
        <taxon>Bacteria</taxon>
        <taxon>Bacillati</taxon>
        <taxon>Bacillota</taxon>
        <taxon>Clostridia</taxon>
        <taxon>Lachnospirales</taxon>
        <taxon>Lachnospiraceae</taxon>
        <taxon>Sellimonas</taxon>
    </lineage>
</organism>
<reference evidence="7" key="1">
    <citation type="submission" date="2022-11" db="EMBL/GenBank/DDBJ databases">
        <title>Draft genome sequence of Sellimonas catena strain 18CBH55.</title>
        <authorList>
            <person name="Hisatomi A."/>
            <person name="Ohkuma M."/>
            <person name="Sakamoto M."/>
        </authorList>
    </citation>
    <scope>NUCLEOTIDE SEQUENCE</scope>
    <source>
        <strain evidence="7">18CBH55</strain>
    </source>
</reference>
<feature type="domain" description="Rieske" evidence="6">
    <location>
        <begin position="395"/>
        <end position="478"/>
    </location>
</feature>
<reference evidence="7" key="3">
    <citation type="journal article" date="2023" name="Int. J. Syst. Evol. Microbiol.">
        <title>Sellimonas catena sp. nov., isolated from human faeces.</title>
        <authorList>
            <person name="Hisatomi A."/>
            <person name="Ohkuma M."/>
            <person name="Sakamoto M."/>
        </authorList>
    </citation>
    <scope>NUCLEOTIDE SEQUENCE</scope>
    <source>
        <strain evidence="7">18CBH55</strain>
    </source>
</reference>
<dbReference type="InterPro" id="IPR005805">
    <property type="entry name" value="Rieske_Fe-S_prot_C"/>
</dbReference>
<gene>
    <name evidence="7" type="ORF">Selli2_25720</name>
</gene>
<dbReference type="PANTHER" id="PTHR13847">
    <property type="entry name" value="SARCOSINE DEHYDROGENASE-RELATED"/>
    <property type="match status" value="1"/>
</dbReference>
<proteinExistence type="predicted"/>
<dbReference type="Gene3D" id="3.30.9.10">
    <property type="entry name" value="D-Amino Acid Oxidase, subunit A, domain 2"/>
    <property type="match status" value="1"/>
</dbReference>
<dbReference type="PROSITE" id="PS51296">
    <property type="entry name" value="RIESKE"/>
    <property type="match status" value="1"/>
</dbReference>
<dbReference type="InterPro" id="IPR006076">
    <property type="entry name" value="FAD-dep_OxRdtase"/>
</dbReference>
<reference evidence="7" key="2">
    <citation type="submission" date="2022-11" db="EMBL/GenBank/DDBJ databases">
        <title>Draft genome sequence of Sellimonas catena strain 18CBH55.</title>
        <authorList>
            <person name="Atsushi H."/>
            <person name="Moriya O."/>
            <person name="Mitsuo S."/>
        </authorList>
    </citation>
    <scope>NUCLEOTIDE SEQUENCE</scope>
    <source>
        <strain evidence="7">18CBH55</strain>
    </source>
</reference>
<dbReference type="GO" id="GO:0016705">
    <property type="term" value="F:oxidoreductase activity, acting on paired donors, with incorporation or reduction of molecular oxygen"/>
    <property type="evidence" value="ECO:0007669"/>
    <property type="project" value="UniProtKB-ARBA"/>
</dbReference>
<dbReference type="RefSeq" id="WP_281845614.1">
    <property type="nucleotide sequence ID" value="NZ_BSCH01000017.1"/>
</dbReference>
<dbReference type="InterPro" id="IPR036188">
    <property type="entry name" value="FAD/NAD-bd_sf"/>
</dbReference>
<accession>A0A9W6FGP2</accession>
<dbReference type="PANTHER" id="PTHR13847:SF274">
    <property type="entry name" value="RIESKE 2FE-2S IRON-SULFUR PROTEIN YHFW-RELATED"/>
    <property type="match status" value="1"/>
</dbReference>
<dbReference type="GO" id="GO:0016020">
    <property type="term" value="C:membrane"/>
    <property type="evidence" value="ECO:0007669"/>
    <property type="project" value="InterPro"/>
</dbReference>
<keyword evidence="2" id="KW-0479">Metal-binding</keyword>
<keyword evidence="3" id="KW-0408">Iron</keyword>
<dbReference type="InterPro" id="IPR036922">
    <property type="entry name" value="Rieske_2Fe-2S_sf"/>
</dbReference>
<dbReference type="InterPro" id="IPR017941">
    <property type="entry name" value="Rieske_2Fe-2S"/>
</dbReference>
<evidence type="ECO:0000313" key="7">
    <source>
        <dbReference type="EMBL" id="GLG91145.1"/>
    </source>
</evidence>
<comment type="caution">
    <text evidence="7">The sequence shown here is derived from an EMBL/GenBank/DDBJ whole genome shotgun (WGS) entry which is preliminary data.</text>
</comment>
<dbReference type="GO" id="GO:0046872">
    <property type="term" value="F:metal ion binding"/>
    <property type="evidence" value="ECO:0007669"/>
    <property type="project" value="UniProtKB-KW"/>
</dbReference>
<dbReference type="SUPFAM" id="SSF51971">
    <property type="entry name" value="Nucleotide-binding domain"/>
    <property type="match status" value="1"/>
</dbReference>
<dbReference type="GO" id="GO:0004497">
    <property type="term" value="F:monooxygenase activity"/>
    <property type="evidence" value="ECO:0007669"/>
    <property type="project" value="UniProtKB-ARBA"/>
</dbReference>
<evidence type="ECO:0000259" key="6">
    <source>
        <dbReference type="PROSITE" id="PS51296"/>
    </source>
</evidence>
<evidence type="ECO:0000256" key="3">
    <source>
        <dbReference type="ARBA" id="ARBA00023004"/>
    </source>
</evidence>
<protein>
    <submittedName>
        <fullName evidence="7">Oxidoreductase</fullName>
    </submittedName>
</protein>
<keyword evidence="1" id="KW-0001">2Fe-2S</keyword>